<sequence length="115" mass="12663">MKSLLIAAFVVELLAQTFKAEGYASYYSSVFDGKTTASGEIFSNDSLTAAHPNLPFDTSVKITNLDNGKVVIVRINDRGPFVKNRVIDLTQEAAKHLDFINEGLCRVKIEIVLNN</sequence>
<dbReference type="RefSeq" id="WP_212215432.1">
    <property type="nucleotide sequence ID" value="NZ_JAGUCO010000004.1"/>
</dbReference>
<dbReference type="CDD" id="cd22268">
    <property type="entry name" value="DPBB_RlpA-like"/>
    <property type="match status" value="1"/>
</dbReference>
<dbReference type="EMBL" id="JAGUCO010000004">
    <property type="protein sequence ID" value="MBS2098186.1"/>
    <property type="molecule type" value="Genomic_DNA"/>
</dbReference>
<proteinExistence type="inferred from homology"/>
<reference evidence="6 7" key="1">
    <citation type="journal article" date="2015" name="Int. J. Syst. Evol. Microbiol.">
        <title>Carboxylicivirga linearis sp. nov., isolated from a sea cucumber culture pond.</title>
        <authorList>
            <person name="Wang F.Q."/>
            <person name="Zhou Y.X."/>
            <person name="Lin X.Z."/>
            <person name="Chen G.J."/>
            <person name="Du Z.J."/>
        </authorList>
    </citation>
    <scope>NUCLEOTIDE SEQUENCE [LARGE SCALE GENOMIC DNA]</scope>
    <source>
        <strain evidence="6 7">FB218</strain>
    </source>
</reference>
<evidence type="ECO:0000256" key="2">
    <source>
        <dbReference type="ARBA" id="ARBA00023316"/>
    </source>
</evidence>
<dbReference type="InterPro" id="IPR034718">
    <property type="entry name" value="RlpA"/>
</dbReference>
<feature type="domain" description="RlpA-like protein double-psi beta-barrel" evidence="5">
    <location>
        <begin position="20"/>
        <end position="109"/>
    </location>
</feature>
<evidence type="ECO:0000256" key="3">
    <source>
        <dbReference type="HAMAP-Rule" id="MF_02071"/>
    </source>
</evidence>
<keyword evidence="7" id="KW-1185">Reference proteome</keyword>
<dbReference type="InterPro" id="IPR036908">
    <property type="entry name" value="RlpA-like_sf"/>
</dbReference>
<dbReference type="HAMAP" id="MF_02071">
    <property type="entry name" value="RlpA"/>
    <property type="match status" value="1"/>
</dbReference>
<dbReference type="Gene3D" id="2.40.40.10">
    <property type="entry name" value="RlpA-like domain"/>
    <property type="match status" value="1"/>
</dbReference>
<dbReference type="Proteomes" id="UP000708576">
    <property type="component" value="Unassembled WGS sequence"/>
</dbReference>
<dbReference type="InterPro" id="IPR009009">
    <property type="entry name" value="RlpA-like_DPBB"/>
</dbReference>
<name>A0ABS5JV26_9BACT</name>
<protein>
    <recommendedName>
        <fullName evidence="3">Probable endolytic peptidoglycan transglycosylase RlpA</fullName>
        <ecNumber evidence="3">4.2.2.-</ecNumber>
    </recommendedName>
</protein>
<keyword evidence="2 3" id="KW-0961">Cell wall biogenesis/degradation</keyword>
<evidence type="ECO:0000256" key="1">
    <source>
        <dbReference type="ARBA" id="ARBA00023239"/>
    </source>
</evidence>
<gene>
    <name evidence="3" type="primary">rlpA</name>
    <name evidence="6" type="ORF">KEM10_07820</name>
</gene>
<comment type="function">
    <text evidence="3">Lytic transglycosylase with a strong preference for naked glycan strands that lack stem peptides.</text>
</comment>
<dbReference type="InterPro" id="IPR012997">
    <property type="entry name" value="RplA"/>
</dbReference>
<evidence type="ECO:0000259" key="5">
    <source>
        <dbReference type="Pfam" id="PF03330"/>
    </source>
</evidence>
<comment type="caution">
    <text evidence="6">The sequence shown here is derived from an EMBL/GenBank/DDBJ whole genome shotgun (WGS) entry which is preliminary data.</text>
</comment>
<organism evidence="6 7">
    <name type="scientific">Carboxylicivirga linearis</name>
    <dbReference type="NCBI Taxonomy" id="1628157"/>
    <lineage>
        <taxon>Bacteria</taxon>
        <taxon>Pseudomonadati</taxon>
        <taxon>Bacteroidota</taxon>
        <taxon>Bacteroidia</taxon>
        <taxon>Marinilabiliales</taxon>
        <taxon>Marinilabiliaceae</taxon>
        <taxon>Carboxylicivirga</taxon>
    </lineage>
</organism>
<dbReference type="NCBIfam" id="TIGR00413">
    <property type="entry name" value="rlpA"/>
    <property type="match status" value="1"/>
</dbReference>
<evidence type="ECO:0000256" key="4">
    <source>
        <dbReference type="RuleBase" id="RU003495"/>
    </source>
</evidence>
<accession>A0ABS5JV26</accession>
<dbReference type="Pfam" id="PF03330">
    <property type="entry name" value="DPBB_1"/>
    <property type="match status" value="1"/>
</dbReference>
<evidence type="ECO:0000313" key="6">
    <source>
        <dbReference type="EMBL" id="MBS2098186.1"/>
    </source>
</evidence>
<comment type="similarity">
    <text evidence="3 4">Belongs to the RlpA family.</text>
</comment>
<dbReference type="PANTHER" id="PTHR34183:SF1">
    <property type="entry name" value="ENDOLYTIC PEPTIDOGLYCAN TRANSGLYCOSYLASE RLPA"/>
    <property type="match status" value="1"/>
</dbReference>
<evidence type="ECO:0000313" key="7">
    <source>
        <dbReference type="Proteomes" id="UP000708576"/>
    </source>
</evidence>
<dbReference type="EC" id="4.2.2.-" evidence="3"/>
<keyword evidence="1 3" id="KW-0456">Lyase</keyword>
<dbReference type="SUPFAM" id="SSF50685">
    <property type="entry name" value="Barwin-like endoglucanases"/>
    <property type="match status" value="1"/>
</dbReference>
<dbReference type="PANTHER" id="PTHR34183">
    <property type="entry name" value="ENDOLYTIC PEPTIDOGLYCAN TRANSGLYCOSYLASE RLPA"/>
    <property type="match status" value="1"/>
</dbReference>